<protein>
    <submittedName>
        <fullName evidence="7">Flippase-like domain-containing protein</fullName>
    </submittedName>
    <submittedName>
        <fullName evidence="8">UPF0104 family protein</fullName>
    </submittedName>
</protein>
<dbReference type="GO" id="GO:0005886">
    <property type="term" value="C:plasma membrane"/>
    <property type="evidence" value="ECO:0007669"/>
    <property type="project" value="UniProtKB-SubCell"/>
</dbReference>
<keyword evidence="5 6" id="KW-0472">Membrane</keyword>
<evidence type="ECO:0000313" key="7">
    <source>
        <dbReference type="EMBL" id="MBC8602492.1"/>
    </source>
</evidence>
<keyword evidence="4 6" id="KW-1133">Transmembrane helix</keyword>
<dbReference type="RefSeq" id="WP_115499995.1">
    <property type="nucleotide sequence ID" value="NZ_JACRTI010000029.1"/>
</dbReference>
<evidence type="ECO:0000256" key="3">
    <source>
        <dbReference type="ARBA" id="ARBA00022692"/>
    </source>
</evidence>
<evidence type="ECO:0000313" key="8">
    <source>
        <dbReference type="EMBL" id="RDU48819.1"/>
    </source>
</evidence>
<proteinExistence type="predicted"/>
<dbReference type="Proteomes" id="UP000256321">
    <property type="component" value="Unassembled WGS sequence"/>
</dbReference>
<keyword evidence="3 6" id="KW-0812">Transmembrane</keyword>
<dbReference type="NCBIfam" id="TIGR00374">
    <property type="entry name" value="flippase-like domain"/>
    <property type="match status" value="1"/>
</dbReference>
<reference evidence="7 10" key="2">
    <citation type="submission" date="2020-08" db="EMBL/GenBank/DDBJ databases">
        <title>Genome public.</title>
        <authorList>
            <person name="Liu C."/>
            <person name="Sun Q."/>
        </authorList>
    </citation>
    <scope>NUCLEOTIDE SEQUENCE [LARGE SCALE GENOMIC DNA]</scope>
    <source>
        <strain evidence="7 10">426_9</strain>
    </source>
</reference>
<evidence type="ECO:0000256" key="6">
    <source>
        <dbReference type="SAM" id="Phobius"/>
    </source>
</evidence>
<dbReference type="AlphaFoldDB" id="A0A3D8HCV5"/>
<reference evidence="8 9" key="1">
    <citation type="submission" date="2018-07" db="EMBL/GenBank/DDBJ databases">
        <title>Parabacteroides acidifaciens nov. sp., isolated from human feces.</title>
        <authorList>
            <person name="Wang Y.J."/>
        </authorList>
    </citation>
    <scope>NUCLEOTIDE SEQUENCE [LARGE SCALE GENOMIC DNA]</scope>
    <source>
        <strain evidence="8 9">426-9</strain>
    </source>
</reference>
<feature type="transmembrane region" description="Helical" evidence="6">
    <location>
        <begin position="171"/>
        <end position="191"/>
    </location>
</feature>
<name>A0A3D8HCV5_9BACT</name>
<dbReference type="EMBL" id="QREV01000029">
    <property type="protein sequence ID" value="RDU48819.1"/>
    <property type="molecule type" value="Genomic_DNA"/>
</dbReference>
<sequence>MDFKAILRTFLKIILPLAFGCLLLWYLYSKMDLGEIWNVIRKGVRYEIILFSLLFGLGANIVRGLRWGLLIRSLGDKVKTSNVIYAVLGNYAVNLVLPRVGEVWRCGMITKYDKIPFTRLLGTLLIDRVSDTIMVGLITMSIVVFNFGFFQSFFAKNPALLDGFQSMFNSIWIYVAAVIFIAGIWFIFTYMSNFTLVKKAKSMLQNVWDGMKSIWLMKRKGLFVIQTLLIWTGYFLYFYITFYAFDFTRDLGVTVGLIAFTMSSIAVAVPVQGGIGPWHFMVIATLMCFGVKETDAAAFALVVHTVQTAWLGLTGLFGVVVLPFTNKEAPVAVNDNTIA</sequence>
<dbReference type="Pfam" id="PF03706">
    <property type="entry name" value="LPG_synthase_TM"/>
    <property type="match status" value="1"/>
</dbReference>
<feature type="transmembrane region" description="Helical" evidence="6">
    <location>
        <begin position="133"/>
        <end position="151"/>
    </location>
</feature>
<dbReference type="PANTHER" id="PTHR39087">
    <property type="entry name" value="UPF0104 MEMBRANE PROTEIN MJ1595"/>
    <property type="match status" value="1"/>
</dbReference>
<evidence type="ECO:0000313" key="9">
    <source>
        <dbReference type="Proteomes" id="UP000256321"/>
    </source>
</evidence>
<evidence type="ECO:0000256" key="2">
    <source>
        <dbReference type="ARBA" id="ARBA00022475"/>
    </source>
</evidence>
<keyword evidence="10" id="KW-1185">Reference proteome</keyword>
<comment type="caution">
    <text evidence="8">The sequence shown here is derived from an EMBL/GenBank/DDBJ whole genome shotgun (WGS) entry which is preliminary data.</text>
</comment>
<accession>A0A3D8HCV5</accession>
<organism evidence="8 9">
    <name type="scientific">Parabacteroides acidifaciens</name>
    <dbReference type="NCBI Taxonomy" id="2290935"/>
    <lineage>
        <taxon>Bacteria</taxon>
        <taxon>Pseudomonadati</taxon>
        <taxon>Bacteroidota</taxon>
        <taxon>Bacteroidia</taxon>
        <taxon>Bacteroidales</taxon>
        <taxon>Tannerellaceae</taxon>
        <taxon>Parabacteroides</taxon>
    </lineage>
</organism>
<feature type="transmembrane region" description="Helical" evidence="6">
    <location>
        <begin position="251"/>
        <end position="271"/>
    </location>
</feature>
<keyword evidence="2" id="KW-1003">Cell membrane</keyword>
<dbReference type="Proteomes" id="UP000629596">
    <property type="component" value="Unassembled WGS sequence"/>
</dbReference>
<comment type="subcellular location">
    <subcellularLocation>
        <location evidence="1">Cell membrane</location>
        <topology evidence="1">Multi-pass membrane protein</topology>
    </subcellularLocation>
</comment>
<gene>
    <name evidence="8" type="ORF">DWU89_12620</name>
    <name evidence="7" type="ORF">H8784_12310</name>
</gene>
<evidence type="ECO:0000256" key="5">
    <source>
        <dbReference type="ARBA" id="ARBA00023136"/>
    </source>
</evidence>
<dbReference type="PANTHER" id="PTHR39087:SF2">
    <property type="entry name" value="UPF0104 MEMBRANE PROTEIN MJ1595"/>
    <property type="match status" value="1"/>
</dbReference>
<feature type="transmembrane region" description="Helical" evidence="6">
    <location>
        <begin position="48"/>
        <end position="69"/>
    </location>
</feature>
<evidence type="ECO:0000256" key="4">
    <source>
        <dbReference type="ARBA" id="ARBA00022989"/>
    </source>
</evidence>
<dbReference type="EMBL" id="JACRTI010000029">
    <property type="protein sequence ID" value="MBC8602492.1"/>
    <property type="molecule type" value="Genomic_DNA"/>
</dbReference>
<dbReference type="InterPro" id="IPR022791">
    <property type="entry name" value="L-PG_synthase/AglD"/>
</dbReference>
<feature type="transmembrane region" description="Helical" evidence="6">
    <location>
        <begin position="221"/>
        <end position="245"/>
    </location>
</feature>
<evidence type="ECO:0000256" key="1">
    <source>
        <dbReference type="ARBA" id="ARBA00004651"/>
    </source>
</evidence>
<evidence type="ECO:0000313" key="10">
    <source>
        <dbReference type="Proteomes" id="UP000629596"/>
    </source>
</evidence>
<feature type="transmembrane region" description="Helical" evidence="6">
    <location>
        <begin position="9"/>
        <end position="28"/>
    </location>
</feature>